<accession>A0ABR7J719</accession>
<gene>
    <name evidence="4" type="ORF">H8R23_07860</name>
</gene>
<keyword evidence="2" id="KW-0732">Signal</keyword>
<dbReference type="Proteomes" id="UP000629963">
    <property type="component" value="Unassembled WGS sequence"/>
</dbReference>
<dbReference type="EMBL" id="JACRUJ010000002">
    <property type="protein sequence ID" value="MBC5841319.1"/>
    <property type="molecule type" value="Genomic_DNA"/>
</dbReference>
<evidence type="ECO:0000313" key="4">
    <source>
        <dbReference type="EMBL" id="MBC5841319.1"/>
    </source>
</evidence>
<dbReference type="PROSITE" id="PS51257">
    <property type="entry name" value="PROKAR_LIPOPROTEIN"/>
    <property type="match status" value="1"/>
</dbReference>
<evidence type="ECO:0000259" key="3">
    <source>
        <dbReference type="Pfam" id="PF10988"/>
    </source>
</evidence>
<reference evidence="4 5" key="1">
    <citation type="submission" date="2020-08" db="EMBL/GenBank/DDBJ databases">
        <title>Description of novel Flavobacterium F-380 isolate.</title>
        <authorList>
            <person name="Saticioglu I.B."/>
            <person name="Duman M."/>
            <person name="Altun S."/>
        </authorList>
    </citation>
    <scope>NUCLEOTIDE SEQUENCE [LARGE SCALE GENOMIC DNA]</scope>
    <source>
        <strain evidence="4 5">F-380</strain>
    </source>
</reference>
<evidence type="ECO:0000256" key="2">
    <source>
        <dbReference type="SAM" id="SignalP"/>
    </source>
</evidence>
<comment type="caution">
    <text evidence="4">The sequence shown here is derived from an EMBL/GenBank/DDBJ whole genome shotgun (WGS) entry which is preliminary data.</text>
</comment>
<evidence type="ECO:0000256" key="1">
    <source>
        <dbReference type="SAM" id="MobiDB-lite"/>
    </source>
</evidence>
<name>A0ABR7J719_9FLAO</name>
<feature type="chain" id="PRO_5046186547" evidence="2">
    <location>
        <begin position="23"/>
        <end position="246"/>
    </location>
</feature>
<dbReference type="RefSeq" id="WP_187009907.1">
    <property type="nucleotide sequence ID" value="NZ_JACRUI010000002.1"/>
</dbReference>
<keyword evidence="5" id="KW-1185">Reference proteome</keyword>
<feature type="region of interest" description="Disordered" evidence="1">
    <location>
        <begin position="220"/>
        <end position="246"/>
    </location>
</feature>
<dbReference type="Pfam" id="PF10988">
    <property type="entry name" value="DUF2807"/>
    <property type="match status" value="1"/>
</dbReference>
<feature type="signal peptide" evidence="2">
    <location>
        <begin position="1"/>
        <end position="22"/>
    </location>
</feature>
<dbReference type="Gene3D" id="2.160.20.120">
    <property type="match status" value="1"/>
</dbReference>
<protein>
    <submittedName>
        <fullName evidence="4">DUF2807 domain-containing protein</fullName>
    </submittedName>
</protein>
<evidence type="ECO:0000313" key="5">
    <source>
        <dbReference type="Proteomes" id="UP000629963"/>
    </source>
</evidence>
<dbReference type="InterPro" id="IPR021255">
    <property type="entry name" value="DUF2807"/>
</dbReference>
<sequence>MIKIISLLTKFVIALLCSVLFASCNHTINLKSITGSGTVEKENRTVTNPFKSIEVSNAIDLVLEQSDKTEITVEADDNLISSIRTRIENGVLVIDCDYNSFLDIESKKVIVKMPLIEELKASSSSSISGTNTLKGEEIVIRASSAANIKLDLEYDRVNAKASSASTIVMYGLALDLNANSSSGSEIEADDLLSNEVIAAASSGASIKTHPIVRLKAKASSGGSIEYSKTPKSMERRVSSGGSVDKI</sequence>
<proteinExistence type="predicted"/>
<organism evidence="4 5">
    <name type="scientific">Flavobacterium kayseriense</name>
    <dbReference type="NCBI Taxonomy" id="2764714"/>
    <lineage>
        <taxon>Bacteria</taxon>
        <taxon>Pseudomonadati</taxon>
        <taxon>Bacteroidota</taxon>
        <taxon>Flavobacteriia</taxon>
        <taxon>Flavobacteriales</taxon>
        <taxon>Flavobacteriaceae</taxon>
        <taxon>Flavobacterium</taxon>
    </lineage>
</organism>
<feature type="domain" description="Putative auto-transporter adhesin head GIN" evidence="3">
    <location>
        <begin position="49"/>
        <end position="230"/>
    </location>
</feature>